<comment type="caution">
    <text evidence="1">The sequence shown here is derived from an EMBL/GenBank/DDBJ whole genome shotgun (WGS) entry which is preliminary data.</text>
</comment>
<accession>A0AAV9RFH0</accession>
<sequence>MGPSVAAQARPHRWGSTAAALTGGWIRITIVSFLATLPVEQLRAFPSSLSDCQTPTGWNCSACCAVTMLCLALAADTADRKAPRSQATGVLGVFWMDILSVSLSACSNAGNSMHAAQCMQLGAGSLVQAALQSVRRETEQGMFGMRATNIHLV</sequence>
<evidence type="ECO:0000313" key="2">
    <source>
        <dbReference type="Proteomes" id="UP001311232"/>
    </source>
</evidence>
<keyword evidence="2" id="KW-1185">Reference proteome</keyword>
<gene>
    <name evidence="1" type="ORF">CRENBAI_012561</name>
</gene>
<organism evidence="1 2">
    <name type="scientific">Crenichthys baileyi</name>
    <name type="common">White River springfish</name>
    <dbReference type="NCBI Taxonomy" id="28760"/>
    <lineage>
        <taxon>Eukaryota</taxon>
        <taxon>Metazoa</taxon>
        <taxon>Chordata</taxon>
        <taxon>Craniata</taxon>
        <taxon>Vertebrata</taxon>
        <taxon>Euteleostomi</taxon>
        <taxon>Actinopterygii</taxon>
        <taxon>Neopterygii</taxon>
        <taxon>Teleostei</taxon>
        <taxon>Neoteleostei</taxon>
        <taxon>Acanthomorphata</taxon>
        <taxon>Ovalentaria</taxon>
        <taxon>Atherinomorphae</taxon>
        <taxon>Cyprinodontiformes</taxon>
        <taxon>Goodeidae</taxon>
        <taxon>Crenichthys</taxon>
    </lineage>
</organism>
<evidence type="ECO:0000313" key="1">
    <source>
        <dbReference type="EMBL" id="KAK5607754.1"/>
    </source>
</evidence>
<name>A0AAV9RFH0_9TELE</name>
<protein>
    <submittedName>
        <fullName evidence="1">Uncharacterized protein</fullName>
    </submittedName>
</protein>
<dbReference type="Proteomes" id="UP001311232">
    <property type="component" value="Unassembled WGS sequence"/>
</dbReference>
<proteinExistence type="predicted"/>
<dbReference type="EMBL" id="JAHHUM010001970">
    <property type="protein sequence ID" value="KAK5607754.1"/>
    <property type="molecule type" value="Genomic_DNA"/>
</dbReference>
<dbReference type="AlphaFoldDB" id="A0AAV9RFH0"/>
<reference evidence="1 2" key="1">
    <citation type="submission" date="2021-06" db="EMBL/GenBank/DDBJ databases">
        <authorList>
            <person name="Palmer J.M."/>
        </authorList>
    </citation>
    <scope>NUCLEOTIDE SEQUENCE [LARGE SCALE GENOMIC DNA]</scope>
    <source>
        <strain evidence="1 2">MEX-2019</strain>
        <tissue evidence="1">Muscle</tissue>
    </source>
</reference>